<dbReference type="GO" id="GO:0030488">
    <property type="term" value="P:tRNA methylation"/>
    <property type="evidence" value="ECO:0007669"/>
    <property type="project" value="TreeGrafter"/>
</dbReference>
<evidence type="ECO:0000259" key="1">
    <source>
        <dbReference type="Pfam" id="PF01926"/>
    </source>
</evidence>
<dbReference type="Proteomes" id="UP000050852">
    <property type="component" value="Unassembled WGS sequence"/>
</dbReference>
<proteinExistence type="predicted"/>
<evidence type="ECO:0000313" key="2">
    <source>
        <dbReference type="EMBL" id="KRP71214.1"/>
    </source>
</evidence>
<dbReference type="GO" id="GO:0005737">
    <property type="term" value="C:cytoplasm"/>
    <property type="evidence" value="ECO:0007669"/>
    <property type="project" value="TreeGrafter"/>
</dbReference>
<reference evidence="2 3" key="1">
    <citation type="submission" date="2015-02" db="EMBL/GenBank/DDBJ databases">
        <title>Two Pseudomonas sp. nov., isolated from raw milk.</title>
        <authorList>
            <person name="Wenning M."/>
            <person name="von Neubeck M."/>
            <person name="Huptas C."/>
            <person name="Scherer S."/>
        </authorList>
    </citation>
    <scope>NUCLEOTIDE SEQUENCE [LARGE SCALE GENOMIC DNA]</scope>
    <source>
        <strain evidence="2 3">DSM 29164</strain>
    </source>
</reference>
<dbReference type="EMBL" id="JYLN01000006">
    <property type="protein sequence ID" value="KRP71214.1"/>
    <property type="molecule type" value="Genomic_DNA"/>
</dbReference>
<sequence>MDRTKRLEALEAQYQLFVSQRDNASPSKPRIAAWGLVKAGKSSLLNMLSGHANDEHFQTGDVRTTRANQALELDDYVLVDTPGLGYDQNDTQQANQGLDAADIVLFVHAPPGELDQEEVALLDQLPSAYGQDVGERVVLVISQLDKLQDADLAAVKDTIERQALIHLGTAPECFVISNTRFKSGVEKNKQGLCEKSGIPQLAQHLQTLSKSLAQSLTEARHKRLARRALELGERIDAEIKRDLKLIEQITEPYVVKAQAFVEHIDGARRTFKAHTSDMQKARTKLDSLK</sequence>
<comment type="caution">
    <text evidence="2">The sequence shown here is derived from an EMBL/GenBank/DDBJ whole genome shotgun (WGS) entry which is preliminary data.</text>
</comment>
<dbReference type="GO" id="GO:0002098">
    <property type="term" value="P:tRNA wobble uridine modification"/>
    <property type="evidence" value="ECO:0007669"/>
    <property type="project" value="TreeGrafter"/>
</dbReference>
<dbReference type="Gene3D" id="3.40.50.300">
    <property type="entry name" value="P-loop containing nucleotide triphosphate hydrolases"/>
    <property type="match status" value="1"/>
</dbReference>
<name>A0A0R3ANW6_9PSED</name>
<dbReference type="RefSeq" id="WP_057703300.1">
    <property type="nucleotide sequence ID" value="NZ_JYLN01000006.1"/>
</dbReference>
<gene>
    <name evidence="2" type="ORF">TX23_17670</name>
</gene>
<dbReference type="OrthoDB" id="9180582at2"/>
<dbReference type="Pfam" id="PF01926">
    <property type="entry name" value="MMR_HSR1"/>
    <property type="match status" value="1"/>
</dbReference>
<dbReference type="SUPFAM" id="SSF52540">
    <property type="entry name" value="P-loop containing nucleoside triphosphate hydrolases"/>
    <property type="match status" value="1"/>
</dbReference>
<dbReference type="InterPro" id="IPR006073">
    <property type="entry name" value="GTP-bd"/>
</dbReference>
<dbReference type="GO" id="GO:0005525">
    <property type="term" value="F:GTP binding"/>
    <property type="evidence" value="ECO:0007669"/>
    <property type="project" value="InterPro"/>
</dbReference>
<accession>A0A0R3ANW6</accession>
<dbReference type="AlphaFoldDB" id="A0A0R3ANW6"/>
<organism evidence="2 3">
    <name type="scientific">Pseudomonas paralactis</name>
    <dbReference type="NCBI Taxonomy" id="1615673"/>
    <lineage>
        <taxon>Bacteria</taxon>
        <taxon>Pseudomonadati</taxon>
        <taxon>Pseudomonadota</taxon>
        <taxon>Gammaproteobacteria</taxon>
        <taxon>Pseudomonadales</taxon>
        <taxon>Pseudomonadaceae</taxon>
        <taxon>Pseudomonas</taxon>
    </lineage>
</organism>
<dbReference type="PANTHER" id="PTHR42714:SF6">
    <property type="entry name" value="TRANSLATION INITIATION FACTOR IF-2"/>
    <property type="match status" value="1"/>
</dbReference>
<evidence type="ECO:0000313" key="3">
    <source>
        <dbReference type="Proteomes" id="UP000050852"/>
    </source>
</evidence>
<dbReference type="PANTHER" id="PTHR42714">
    <property type="entry name" value="TRNA MODIFICATION GTPASE GTPBP3"/>
    <property type="match status" value="1"/>
</dbReference>
<dbReference type="InterPro" id="IPR027417">
    <property type="entry name" value="P-loop_NTPase"/>
</dbReference>
<protein>
    <submittedName>
        <fullName evidence="2">GTPase</fullName>
    </submittedName>
</protein>
<dbReference type="PATRIC" id="fig|1615673.3.peg.4642"/>
<feature type="domain" description="G" evidence="1">
    <location>
        <begin position="30"/>
        <end position="125"/>
    </location>
</feature>